<keyword evidence="6" id="KW-1003">Cell membrane</keyword>
<dbReference type="Pfam" id="PF07303">
    <property type="entry name" value="Occludin_ELL"/>
    <property type="match status" value="1"/>
</dbReference>
<evidence type="ECO:0000256" key="10">
    <source>
        <dbReference type="ARBA" id="ARBA00022989"/>
    </source>
</evidence>
<keyword evidence="9" id="KW-0965">Cell junction</keyword>
<feature type="transmembrane region" description="Helical" evidence="18">
    <location>
        <begin position="252"/>
        <end position="273"/>
    </location>
</feature>
<evidence type="ECO:0000259" key="20">
    <source>
        <dbReference type="PROSITE" id="PS51980"/>
    </source>
</evidence>
<evidence type="ECO:0000313" key="21">
    <source>
        <dbReference type="EMBL" id="JAI12231.1"/>
    </source>
</evidence>
<evidence type="ECO:0000256" key="5">
    <source>
        <dbReference type="ARBA" id="ARBA00022427"/>
    </source>
</evidence>
<dbReference type="GO" id="GO:0016324">
    <property type="term" value="C:apical plasma membrane"/>
    <property type="evidence" value="ECO:0007669"/>
    <property type="project" value="TreeGrafter"/>
</dbReference>
<feature type="compositionally biased region" description="Polar residues" evidence="17">
    <location>
        <begin position="364"/>
        <end position="375"/>
    </location>
</feature>
<evidence type="ECO:0000256" key="15">
    <source>
        <dbReference type="PROSITE-ProRule" id="PRU01324"/>
    </source>
</evidence>
<dbReference type="InterPro" id="IPR010844">
    <property type="entry name" value="Occludin_ELL"/>
</dbReference>
<evidence type="ECO:0000256" key="9">
    <source>
        <dbReference type="ARBA" id="ARBA00022949"/>
    </source>
</evidence>
<evidence type="ECO:0000256" key="16">
    <source>
        <dbReference type="SAM" id="Coils"/>
    </source>
</evidence>
<proteinExistence type="evidence at transcript level"/>
<feature type="coiled-coil region" evidence="16">
    <location>
        <begin position="428"/>
        <end position="469"/>
    </location>
</feature>
<feature type="transmembrane region" description="Helical" evidence="18">
    <location>
        <begin position="180"/>
        <end position="204"/>
    </location>
</feature>
<keyword evidence="10 18" id="KW-1133">Transmembrane helix</keyword>
<keyword evidence="7" id="KW-0597">Phosphoprotein</keyword>
<evidence type="ECO:0000259" key="19">
    <source>
        <dbReference type="PROSITE" id="PS51225"/>
    </source>
</evidence>
<evidence type="ECO:0000256" key="11">
    <source>
        <dbReference type="ARBA" id="ARBA00023054"/>
    </source>
</evidence>
<evidence type="ECO:0000256" key="4">
    <source>
        <dbReference type="ARBA" id="ARBA00016772"/>
    </source>
</evidence>
<dbReference type="InterPro" id="IPR008253">
    <property type="entry name" value="Marvel"/>
</dbReference>
<dbReference type="PROSITE" id="PS51225">
    <property type="entry name" value="MARVEL"/>
    <property type="match status" value="1"/>
</dbReference>
<feature type="compositionally biased region" description="Basic residues" evidence="17">
    <location>
        <begin position="381"/>
        <end position="391"/>
    </location>
</feature>
<evidence type="ECO:0000256" key="13">
    <source>
        <dbReference type="ARBA" id="ARBA00023157"/>
    </source>
</evidence>
<evidence type="ECO:0000256" key="18">
    <source>
        <dbReference type="SAM" id="Phobius"/>
    </source>
</evidence>
<dbReference type="AlphaFoldDB" id="A0A0F7Z6N2"/>
<dbReference type="EMBL" id="GBEX01002329">
    <property type="protein sequence ID" value="JAI12231.1"/>
    <property type="molecule type" value="mRNA"/>
</dbReference>
<evidence type="ECO:0000256" key="14">
    <source>
        <dbReference type="PROSITE-ProRule" id="PRU00581"/>
    </source>
</evidence>
<comment type="subcellular location">
    <subcellularLocation>
        <location evidence="1">Cell junction</location>
        <location evidence="1">Tight junction</location>
    </subcellularLocation>
    <subcellularLocation>
        <location evidence="2">Cell membrane</location>
        <topology evidence="2">Multi-pass membrane protein</topology>
    </subcellularLocation>
</comment>
<dbReference type="PRINTS" id="PR01258">
    <property type="entry name" value="OCCLUDIN"/>
</dbReference>
<feature type="transmembrane region" description="Helical" evidence="18">
    <location>
        <begin position="64"/>
        <end position="89"/>
    </location>
</feature>
<dbReference type="GO" id="GO:0005923">
    <property type="term" value="C:bicellular tight junction"/>
    <property type="evidence" value="ECO:0007669"/>
    <property type="project" value="UniProtKB-SubCell"/>
</dbReference>
<keyword evidence="12 14" id="KW-0472">Membrane</keyword>
<protein>
    <recommendedName>
        <fullName evidence="4">Occludin</fullName>
    </recommendedName>
</protein>
<feature type="domain" description="OCEL" evidence="20">
    <location>
        <begin position="413"/>
        <end position="521"/>
    </location>
</feature>
<evidence type="ECO:0000256" key="17">
    <source>
        <dbReference type="SAM" id="MobiDB-lite"/>
    </source>
</evidence>
<reference evidence="21" key="1">
    <citation type="submission" date="2014-05" db="EMBL/GenBank/DDBJ databases">
        <title>The extremes of toxin expression variation revealed in two sympatric snake species.</title>
        <authorList>
            <person name="Margres M.J."/>
            <person name="Wray K.P."/>
            <person name="McGivern J.J."/>
            <person name="Seavy M."/>
            <person name="Sanader D."/>
            <person name="Facente J."/>
            <person name="Rokyta D.R."/>
        </authorList>
    </citation>
    <scope>NUCLEOTIDE SEQUENCE</scope>
</reference>
<dbReference type="PANTHER" id="PTHR23288:SF4">
    <property type="entry name" value="OCCLUDIN"/>
    <property type="match status" value="1"/>
</dbReference>
<sequence>MSPRPFESPPPYRPDEFIPSHHLPSNNTFGGEFHSQLMHSQPAYSYYPEDEVQRFYKWSSPPGIIKIMSILILVMSIGVFACVASTLAWDMDMYGGLLGTGVGYSGYGGFGNNYGGYVGSSGFGSYGSYNSAYGLGGNNIDPRAAKGFILAMTAFCFIAGLMVFVIGVTKTKMARTRKYYLFVIIASSILLFLMFIATIVYILAVNPTAQASGSALYYQIYMLCNQFYTTTVTGLYMNQYLYHYCVVEPQEAIAIVLGFLIAAALAIIIFFAVKTRSKIGYYGKMSILWDNTKGFDESPNVEEWIKNVSAGPEAATPGADYPDRIASSMGYSVSDAPAHQIRNDNYTASPVPEVVAPLTKDQKQSQYVNTNSYNGSAKDPPHRKKRGRTRRATSDNYDADYTTGGESCDELDENWDREYPPVSSDQQRQAYKRNFDAELQEYKRLQAELDEISKELSRLDKELDDYIEGSEEYKAAADEYNRLKDIKSSADYKNRKAHCKMLKSKLSHIKRMVSDYDSRKS</sequence>
<evidence type="ECO:0000256" key="2">
    <source>
        <dbReference type="ARBA" id="ARBA00004651"/>
    </source>
</evidence>
<evidence type="ECO:0000256" key="7">
    <source>
        <dbReference type="ARBA" id="ARBA00022553"/>
    </source>
</evidence>
<dbReference type="InterPro" id="IPR031176">
    <property type="entry name" value="ELL/occludin"/>
</dbReference>
<evidence type="ECO:0000256" key="8">
    <source>
        <dbReference type="ARBA" id="ARBA00022692"/>
    </source>
</evidence>
<dbReference type="GO" id="GO:0031410">
    <property type="term" value="C:cytoplasmic vesicle"/>
    <property type="evidence" value="ECO:0007669"/>
    <property type="project" value="TreeGrafter"/>
</dbReference>
<keyword evidence="8 14" id="KW-0812">Transmembrane</keyword>
<evidence type="ECO:0000256" key="6">
    <source>
        <dbReference type="ARBA" id="ARBA00022475"/>
    </source>
</evidence>
<keyword evidence="11 16" id="KW-0175">Coiled coil</keyword>
<accession>A0A0F7Z6N2</accession>
<comment type="similarity">
    <text evidence="3 15">Belongs to the ELL/occludin family.</text>
</comment>
<dbReference type="Gene3D" id="6.10.140.340">
    <property type="match status" value="1"/>
</dbReference>
<dbReference type="GO" id="GO:0070830">
    <property type="term" value="P:bicellular tight junction assembly"/>
    <property type="evidence" value="ECO:0007669"/>
    <property type="project" value="InterPro"/>
</dbReference>
<feature type="transmembrane region" description="Helical" evidence="18">
    <location>
        <begin position="148"/>
        <end position="168"/>
    </location>
</feature>
<dbReference type="PROSITE" id="PS51980">
    <property type="entry name" value="OCEL"/>
    <property type="match status" value="1"/>
</dbReference>
<keyword evidence="5" id="KW-0796">Tight junction</keyword>
<dbReference type="SUPFAM" id="SSF144292">
    <property type="entry name" value="occludin/ELL-like"/>
    <property type="match status" value="1"/>
</dbReference>
<evidence type="ECO:0000256" key="3">
    <source>
        <dbReference type="ARBA" id="ARBA00009171"/>
    </source>
</evidence>
<feature type="domain" description="MARVEL" evidence="19">
    <location>
        <begin position="60"/>
        <end position="277"/>
    </location>
</feature>
<evidence type="ECO:0000256" key="12">
    <source>
        <dbReference type="ARBA" id="ARBA00023136"/>
    </source>
</evidence>
<name>A0A0F7Z6N2_CROAD</name>
<evidence type="ECO:0000256" key="1">
    <source>
        <dbReference type="ARBA" id="ARBA00004435"/>
    </source>
</evidence>
<dbReference type="InterPro" id="IPR002958">
    <property type="entry name" value="Occludin"/>
</dbReference>
<feature type="region of interest" description="Disordered" evidence="17">
    <location>
        <begin position="358"/>
        <end position="428"/>
    </location>
</feature>
<organism evidence="21">
    <name type="scientific">Crotalus adamanteus</name>
    <name type="common">Eastern diamondback rattlesnake</name>
    <dbReference type="NCBI Taxonomy" id="8729"/>
    <lineage>
        <taxon>Eukaryota</taxon>
        <taxon>Metazoa</taxon>
        <taxon>Chordata</taxon>
        <taxon>Craniata</taxon>
        <taxon>Vertebrata</taxon>
        <taxon>Euteleostomi</taxon>
        <taxon>Lepidosauria</taxon>
        <taxon>Squamata</taxon>
        <taxon>Bifurcata</taxon>
        <taxon>Unidentata</taxon>
        <taxon>Episquamata</taxon>
        <taxon>Toxicofera</taxon>
        <taxon>Serpentes</taxon>
        <taxon>Colubroidea</taxon>
        <taxon>Viperidae</taxon>
        <taxon>Crotalinae</taxon>
        <taxon>Crotalus</taxon>
    </lineage>
</organism>
<dbReference type="Pfam" id="PF01284">
    <property type="entry name" value="MARVEL"/>
    <property type="match status" value="1"/>
</dbReference>
<dbReference type="PANTHER" id="PTHR23288">
    <property type="entry name" value="OCCLUDIN AND RNA POLYMERASE II ELONGATION FACTOR ELL"/>
    <property type="match status" value="1"/>
</dbReference>
<keyword evidence="13" id="KW-1015">Disulfide bond</keyword>